<name>A0A2H3DL70_ARMGA</name>
<dbReference type="AlphaFoldDB" id="A0A2H3DL70"/>
<reference evidence="3" key="1">
    <citation type="journal article" date="2017" name="Nat. Ecol. Evol.">
        <title>Genome expansion and lineage-specific genetic innovations in the forest pathogenic fungi Armillaria.</title>
        <authorList>
            <person name="Sipos G."/>
            <person name="Prasanna A.N."/>
            <person name="Walter M.C."/>
            <person name="O'Connor E."/>
            <person name="Balint B."/>
            <person name="Krizsan K."/>
            <person name="Kiss B."/>
            <person name="Hess J."/>
            <person name="Varga T."/>
            <person name="Slot J."/>
            <person name="Riley R."/>
            <person name="Boka B."/>
            <person name="Rigling D."/>
            <person name="Barry K."/>
            <person name="Lee J."/>
            <person name="Mihaltcheva S."/>
            <person name="LaButti K."/>
            <person name="Lipzen A."/>
            <person name="Waldron R."/>
            <person name="Moloney N.M."/>
            <person name="Sperisen C."/>
            <person name="Kredics L."/>
            <person name="Vagvoelgyi C."/>
            <person name="Patrignani A."/>
            <person name="Fitzpatrick D."/>
            <person name="Nagy I."/>
            <person name="Doyle S."/>
            <person name="Anderson J.B."/>
            <person name="Grigoriev I.V."/>
            <person name="Gueldener U."/>
            <person name="Muensterkoetter M."/>
            <person name="Nagy L.G."/>
        </authorList>
    </citation>
    <scope>NUCLEOTIDE SEQUENCE [LARGE SCALE GENOMIC DNA]</scope>
    <source>
        <strain evidence="3">Ar21-2</strain>
    </source>
</reference>
<proteinExistence type="predicted"/>
<evidence type="ECO:0000313" key="2">
    <source>
        <dbReference type="EMBL" id="PBK88186.1"/>
    </source>
</evidence>
<dbReference type="Proteomes" id="UP000217790">
    <property type="component" value="Unassembled WGS sequence"/>
</dbReference>
<dbReference type="EMBL" id="KZ293674">
    <property type="protein sequence ID" value="PBK88186.1"/>
    <property type="molecule type" value="Genomic_DNA"/>
</dbReference>
<keyword evidence="3" id="KW-1185">Reference proteome</keyword>
<dbReference type="InParanoid" id="A0A2H3DL70"/>
<organism evidence="2 3">
    <name type="scientific">Armillaria gallica</name>
    <name type="common">Bulbous honey fungus</name>
    <name type="synonym">Armillaria bulbosa</name>
    <dbReference type="NCBI Taxonomy" id="47427"/>
    <lineage>
        <taxon>Eukaryota</taxon>
        <taxon>Fungi</taxon>
        <taxon>Dikarya</taxon>
        <taxon>Basidiomycota</taxon>
        <taxon>Agaricomycotina</taxon>
        <taxon>Agaricomycetes</taxon>
        <taxon>Agaricomycetidae</taxon>
        <taxon>Agaricales</taxon>
        <taxon>Marasmiineae</taxon>
        <taxon>Physalacriaceae</taxon>
        <taxon>Armillaria</taxon>
    </lineage>
</organism>
<feature type="region of interest" description="Disordered" evidence="1">
    <location>
        <begin position="87"/>
        <end position="106"/>
    </location>
</feature>
<accession>A0A2H3DL70</accession>
<dbReference type="OrthoDB" id="332863at2759"/>
<sequence length="106" mass="11886">MLSTTALCVVDEDKKEKGGRPAHWTSYKPVWFQNPWPSWRANGRTDMLTSCNMCALPKAGTPGIPVRTPMWGTEEEHQGEIKATRLGRARFPVELPSDPDFRSSPS</sequence>
<gene>
    <name evidence="2" type="ORF">ARMGADRAFT_1084836</name>
</gene>
<evidence type="ECO:0000256" key="1">
    <source>
        <dbReference type="SAM" id="MobiDB-lite"/>
    </source>
</evidence>
<protein>
    <submittedName>
        <fullName evidence="2">Uncharacterized protein</fullName>
    </submittedName>
</protein>
<evidence type="ECO:0000313" key="3">
    <source>
        <dbReference type="Proteomes" id="UP000217790"/>
    </source>
</evidence>